<reference evidence="2" key="1">
    <citation type="submission" date="2013-07" db="EMBL/GenBank/DDBJ databases">
        <title>The Genome Sequence of Cryptococcus bestiolae CBS10118.</title>
        <authorList>
            <consortium name="The Broad Institute Genome Sequencing Platform"/>
            <person name="Cuomo C."/>
            <person name="Litvintseva A."/>
            <person name="Chen Y."/>
            <person name="Heitman J."/>
            <person name="Sun S."/>
            <person name="Springer D."/>
            <person name="Dromer F."/>
            <person name="Young S.K."/>
            <person name="Zeng Q."/>
            <person name="Gargeya S."/>
            <person name="Fitzgerald M."/>
            <person name="Abouelleil A."/>
            <person name="Alvarado L."/>
            <person name="Berlin A.M."/>
            <person name="Chapman S.B."/>
            <person name="Dewar J."/>
            <person name="Goldberg J."/>
            <person name="Griggs A."/>
            <person name="Gujja S."/>
            <person name="Hansen M."/>
            <person name="Howarth C."/>
            <person name="Imamovic A."/>
            <person name="Larimer J."/>
            <person name="McCowan C."/>
            <person name="Murphy C."/>
            <person name="Pearson M."/>
            <person name="Priest M."/>
            <person name="Roberts A."/>
            <person name="Saif S."/>
            <person name="Shea T."/>
            <person name="Sykes S."/>
            <person name="Wortman J."/>
            <person name="Nusbaum C."/>
            <person name="Birren B."/>
        </authorList>
    </citation>
    <scope>NUCLEOTIDE SEQUENCE [LARGE SCALE GENOMIC DNA]</scope>
    <source>
        <strain evidence="2">CBS 10118</strain>
    </source>
</reference>
<sequence>MTNSPTSPSSSELRPIQPTPPVNIRSTNAGFGSRSGSSNQPTSPSSPSNSSPSMGSTSTYDPHIIDKQPWDPKNEFHMTRIFSEIGKDMQPSAKGQILSGIYEDLQSTNKTSTVTVGEIIEQGKERTWNYRLPARPIVEGSRYLTE</sequence>
<name>A0A1B9FYF9_9TREE</name>
<dbReference type="RefSeq" id="XP_019044872.1">
    <property type="nucleotide sequence ID" value="XM_019193395.1"/>
</dbReference>
<organism evidence="2">
    <name type="scientific">Kwoniella bestiolae CBS 10118</name>
    <dbReference type="NCBI Taxonomy" id="1296100"/>
    <lineage>
        <taxon>Eukaryota</taxon>
        <taxon>Fungi</taxon>
        <taxon>Dikarya</taxon>
        <taxon>Basidiomycota</taxon>
        <taxon>Agaricomycotina</taxon>
        <taxon>Tremellomycetes</taxon>
        <taxon>Tremellales</taxon>
        <taxon>Cryptococcaceae</taxon>
        <taxon>Kwoniella</taxon>
    </lineage>
</organism>
<accession>A0A1B9FYF9</accession>
<dbReference type="EMBL" id="KI894023">
    <property type="protein sequence ID" value="OCF23802.1"/>
    <property type="molecule type" value="Genomic_DNA"/>
</dbReference>
<evidence type="ECO:0000313" key="4">
    <source>
        <dbReference type="Proteomes" id="UP000092730"/>
    </source>
</evidence>
<protein>
    <submittedName>
        <fullName evidence="2">Uncharacterized protein</fullName>
    </submittedName>
</protein>
<evidence type="ECO:0000256" key="1">
    <source>
        <dbReference type="SAM" id="MobiDB-lite"/>
    </source>
</evidence>
<reference evidence="3" key="2">
    <citation type="submission" date="2013-07" db="EMBL/GenBank/DDBJ databases">
        <authorList>
            <consortium name="The Broad Institute Genome Sequencing Platform"/>
            <person name="Cuomo C."/>
            <person name="Litvintseva A."/>
            <person name="Chen Y."/>
            <person name="Heitman J."/>
            <person name="Sun S."/>
            <person name="Springer D."/>
            <person name="Dromer F."/>
            <person name="Young S.K."/>
            <person name="Zeng Q."/>
            <person name="Gargeya S."/>
            <person name="Fitzgerald M."/>
            <person name="Abouelleil A."/>
            <person name="Alvarado L."/>
            <person name="Berlin A.M."/>
            <person name="Chapman S.B."/>
            <person name="Dewar J."/>
            <person name="Goldberg J."/>
            <person name="Griggs A."/>
            <person name="Gujja S."/>
            <person name="Hansen M."/>
            <person name="Howarth C."/>
            <person name="Imamovic A."/>
            <person name="Larimer J."/>
            <person name="McCowan C."/>
            <person name="Murphy C."/>
            <person name="Pearson M."/>
            <person name="Priest M."/>
            <person name="Roberts A."/>
            <person name="Saif S."/>
            <person name="Shea T."/>
            <person name="Sykes S."/>
            <person name="Wortman J."/>
            <person name="Nusbaum C."/>
            <person name="Birren B."/>
        </authorList>
    </citation>
    <scope>NUCLEOTIDE SEQUENCE</scope>
    <source>
        <strain evidence="3">CBS 10118</strain>
    </source>
</reference>
<dbReference type="EMBL" id="CP144546">
    <property type="protein sequence ID" value="WVW85435.1"/>
    <property type="molecule type" value="Genomic_DNA"/>
</dbReference>
<proteinExistence type="predicted"/>
<dbReference type="Proteomes" id="UP000092730">
    <property type="component" value="Chromosome 6"/>
</dbReference>
<dbReference type="KEGG" id="kbi:30211185"/>
<reference evidence="2" key="3">
    <citation type="submission" date="2014-01" db="EMBL/GenBank/DDBJ databases">
        <title>Evolution of pathogenesis and genome organization in the Tremellales.</title>
        <authorList>
            <person name="Cuomo C."/>
            <person name="Litvintseva A."/>
            <person name="Heitman J."/>
            <person name="Chen Y."/>
            <person name="Sun S."/>
            <person name="Springer D."/>
            <person name="Dromer F."/>
            <person name="Young S."/>
            <person name="Zeng Q."/>
            <person name="Chapman S."/>
            <person name="Gujja S."/>
            <person name="Saif S."/>
            <person name="Birren B."/>
        </authorList>
    </citation>
    <scope>NUCLEOTIDE SEQUENCE</scope>
    <source>
        <strain evidence="2">CBS 10118</strain>
    </source>
</reference>
<gene>
    <name evidence="2" type="ORF">I302_06786</name>
    <name evidence="3" type="ORF">I302_107473</name>
</gene>
<feature type="compositionally biased region" description="Polar residues" evidence="1">
    <location>
        <begin position="1"/>
        <end position="12"/>
    </location>
</feature>
<dbReference type="AlphaFoldDB" id="A0A1B9FYF9"/>
<reference evidence="3" key="4">
    <citation type="submission" date="2024-02" db="EMBL/GenBank/DDBJ databases">
        <title>Comparative genomics of Cryptococcus and Kwoniella reveals pathogenesis evolution and contrasting modes of karyotype evolution via chromosome fusion or intercentromeric recombination.</title>
        <authorList>
            <person name="Coelho M.A."/>
            <person name="David-Palma M."/>
            <person name="Shea T."/>
            <person name="Bowers K."/>
            <person name="McGinley-Smith S."/>
            <person name="Mohammad A.W."/>
            <person name="Gnirke A."/>
            <person name="Yurkov A.M."/>
            <person name="Nowrousian M."/>
            <person name="Sun S."/>
            <person name="Cuomo C.A."/>
            <person name="Heitman J."/>
        </authorList>
    </citation>
    <scope>NUCLEOTIDE SEQUENCE</scope>
    <source>
        <strain evidence="3">CBS 10118</strain>
    </source>
</reference>
<evidence type="ECO:0000313" key="3">
    <source>
        <dbReference type="EMBL" id="WVW85435.1"/>
    </source>
</evidence>
<dbReference type="VEuPathDB" id="FungiDB:I302_06786"/>
<keyword evidence="4" id="KW-1185">Reference proteome</keyword>
<evidence type="ECO:0000313" key="2">
    <source>
        <dbReference type="EMBL" id="OCF23802.1"/>
    </source>
</evidence>
<feature type="region of interest" description="Disordered" evidence="1">
    <location>
        <begin position="1"/>
        <end position="73"/>
    </location>
</feature>
<dbReference type="GeneID" id="30211185"/>
<feature type="compositionally biased region" description="Low complexity" evidence="1">
    <location>
        <begin position="32"/>
        <end position="59"/>
    </location>
</feature>
<dbReference type="OrthoDB" id="10435528at2759"/>
<feature type="compositionally biased region" description="Basic and acidic residues" evidence="1">
    <location>
        <begin position="63"/>
        <end position="73"/>
    </location>
</feature>